<keyword evidence="4" id="KW-0808">Transferase</keyword>
<dbReference type="eggNOG" id="COG4992">
    <property type="taxonomic scope" value="Bacteria"/>
</dbReference>
<dbReference type="InterPro" id="IPR015424">
    <property type="entry name" value="PyrdxlP-dep_Trfase"/>
</dbReference>
<dbReference type="Pfam" id="PF00202">
    <property type="entry name" value="Aminotran_3"/>
    <property type="match status" value="1"/>
</dbReference>
<reference evidence="4 5" key="1">
    <citation type="journal article" date="2009" name="Stand. Genomic Sci.">
        <title>Complete genome sequence of Desulfotomaculum acetoxidans type strain (5575).</title>
        <authorList>
            <person name="Spring S."/>
            <person name="Lapidus A."/>
            <person name="Schroder M."/>
            <person name="Gleim D."/>
            <person name="Sims D."/>
            <person name="Meincke L."/>
            <person name="Glavina Del Rio T."/>
            <person name="Tice H."/>
            <person name="Copeland A."/>
            <person name="Cheng J.F."/>
            <person name="Lucas S."/>
            <person name="Chen F."/>
            <person name="Nolan M."/>
            <person name="Bruce D."/>
            <person name="Goodwin L."/>
            <person name="Pitluck S."/>
            <person name="Ivanova N."/>
            <person name="Mavromatis K."/>
            <person name="Mikhailova N."/>
            <person name="Pati A."/>
            <person name="Chen A."/>
            <person name="Palaniappan K."/>
            <person name="Land M."/>
            <person name="Hauser L."/>
            <person name="Chang Y.J."/>
            <person name="Jeffries C.D."/>
            <person name="Chain P."/>
            <person name="Saunders E."/>
            <person name="Brettin T."/>
            <person name="Detter J.C."/>
            <person name="Goker M."/>
            <person name="Bristow J."/>
            <person name="Eisen J.A."/>
            <person name="Markowitz V."/>
            <person name="Hugenholtz P."/>
            <person name="Kyrpides N.C."/>
            <person name="Klenk H.P."/>
            <person name="Han C."/>
        </authorList>
    </citation>
    <scope>NUCLEOTIDE SEQUENCE [LARGE SCALE GENOMIC DNA]</scope>
    <source>
        <strain evidence="5">ATCC 49208 / DSM 771 / VKM B-1644</strain>
    </source>
</reference>
<organism evidence="4 5">
    <name type="scientific">Desulfofarcimen acetoxidans (strain ATCC 49208 / DSM 771 / KCTC 5769 / VKM B-1644 / 5575)</name>
    <name type="common">Desulfotomaculum acetoxidans</name>
    <dbReference type="NCBI Taxonomy" id="485916"/>
    <lineage>
        <taxon>Bacteria</taxon>
        <taxon>Bacillati</taxon>
        <taxon>Bacillota</taxon>
        <taxon>Clostridia</taxon>
        <taxon>Eubacteriales</taxon>
        <taxon>Peptococcaceae</taxon>
        <taxon>Desulfofarcimen</taxon>
    </lineage>
</organism>
<dbReference type="AlphaFoldDB" id="C8W596"/>
<accession>C8W596</accession>
<evidence type="ECO:0000256" key="3">
    <source>
        <dbReference type="RuleBase" id="RU003560"/>
    </source>
</evidence>
<dbReference type="PANTHER" id="PTHR11986:SF121">
    <property type="entry name" value="BLR3010 PROTEIN"/>
    <property type="match status" value="1"/>
</dbReference>
<dbReference type="InterPro" id="IPR015421">
    <property type="entry name" value="PyrdxlP-dep_Trfase_major"/>
</dbReference>
<dbReference type="InterPro" id="IPR049704">
    <property type="entry name" value="Aminotrans_3_PPA_site"/>
</dbReference>
<dbReference type="Gene3D" id="3.40.640.10">
    <property type="entry name" value="Type I PLP-dependent aspartate aminotransferase-like (Major domain)"/>
    <property type="match status" value="1"/>
</dbReference>
<comment type="cofactor">
    <cofactor evidence="1">
        <name>pyridoxal 5'-phosphate</name>
        <dbReference type="ChEBI" id="CHEBI:597326"/>
    </cofactor>
</comment>
<dbReference type="Gene3D" id="3.90.1150.10">
    <property type="entry name" value="Aspartate Aminotransferase, domain 1"/>
    <property type="match status" value="1"/>
</dbReference>
<dbReference type="GO" id="GO:0042802">
    <property type="term" value="F:identical protein binding"/>
    <property type="evidence" value="ECO:0007669"/>
    <property type="project" value="TreeGrafter"/>
</dbReference>
<dbReference type="RefSeq" id="WP_015756793.1">
    <property type="nucleotide sequence ID" value="NC_013216.1"/>
</dbReference>
<evidence type="ECO:0000313" key="5">
    <source>
        <dbReference type="Proteomes" id="UP000002217"/>
    </source>
</evidence>
<keyword evidence="5" id="KW-1185">Reference proteome</keyword>
<dbReference type="CDD" id="cd00610">
    <property type="entry name" value="OAT_like"/>
    <property type="match status" value="1"/>
</dbReference>
<dbReference type="InterPro" id="IPR005814">
    <property type="entry name" value="Aminotrans_3"/>
</dbReference>
<dbReference type="PROSITE" id="PS00600">
    <property type="entry name" value="AA_TRANSFER_CLASS_3"/>
    <property type="match status" value="1"/>
</dbReference>
<dbReference type="GO" id="GO:0008483">
    <property type="term" value="F:transaminase activity"/>
    <property type="evidence" value="ECO:0007669"/>
    <property type="project" value="UniProtKB-KW"/>
</dbReference>
<dbReference type="SUPFAM" id="SSF53383">
    <property type="entry name" value="PLP-dependent transferases"/>
    <property type="match status" value="1"/>
</dbReference>
<keyword evidence="2 3" id="KW-0663">Pyridoxal phosphate</keyword>
<keyword evidence="4" id="KW-0032">Aminotransferase</keyword>
<evidence type="ECO:0000313" key="4">
    <source>
        <dbReference type="EMBL" id="ACV62078.1"/>
    </source>
</evidence>
<dbReference type="InterPro" id="IPR050103">
    <property type="entry name" value="Class-III_PLP-dep_AT"/>
</dbReference>
<evidence type="ECO:0000256" key="2">
    <source>
        <dbReference type="ARBA" id="ARBA00022898"/>
    </source>
</evidence>
<protein>
    <submittedName>
        <fullName evidence="4">Aminotransferase class-III</fullName>
    </submittedName>
</protein>
<proteinExistence type="inferred from homology"/>
<dbReference type="EMBL" id="CP001720">
    <property type="protein sequence ID" value="ACV62078.1"/>
    <property type="molecule type" value="Genomic_DNA"/>
</dbReference>
<sequence>MIESTPESRLPEGFITIKDALAKGQPGKHLHKEYLNASLVTMLSLLNFDHNFVSARGCSVWNDQDVEYLDFLGGYGALNLGHNHPDVVSAVQSVSSLPNLLQISLGILTGALAKNLADVTPGALQRSFFGNSGAEAVEGALKLARMATKRQGLAYCHGSFHGKTLGALSVTGRLKYQIPFQPLLSDCYAVQFGDIASLEEVLKENSIAAFIVEPIQGEGGIIVPPDGYLSQVRKLCSKHGTLLIMDEIQTGLGRTGQLFACEYEQIEPDILCLAKSLGGGIMPISAFITTHEIWKKAYGSMEKAALHTSTFGGNTWAAAAGLAALEVTFRENLVLQAKEKGEYFLKGLKQLQQNYPLLKEVRGRGLMIGLEFNQPVGLARKALPGLNKLSQEYLGSLIAGELLNKYRIITAFTLNNPNVIRMEPPLTVTYEQLDRVLEALKEIFTRHKGFFSVAREGAKTIIKALRKK</sequence>
<dbReference type="GO" id="GO:0030170">
    <property type="term" value="F:pyridoxal phosphate binding"/>
    <property type="evidence" value="ECO:0007669"/>
    <property type="project" value="InterPro"/>
</dbReference>
<dbReference type="Proteomes" id="UP000002217">
    <property type="component" value="Chromosome"/>
</dbReference>
<dbReference type="FunFam" id="3.40.640.10:FF:000004">
    <property type="entry name" value="Acetylornithine aminotransferase"/>
    <property type="match status" value="1"/>
</dbReference>
<dbReference type="HOGENOM" id="CLU_016922_10_0_9"/>
<dbReference type="PANTHER" id="PTHR11986">
    <property type="entry name" value="AMINOTRANSFERASE CLASS III"/>
    <property type="match status" value="1"/>
</dbReference>
<gene>
    <name evidence="4" type="ordered locus">Dtox_1194</name>
</gene>
<dbReference type="STRING" id="485916.Dtox_1194"/>
<dbReference type="InterPro" id="IPR015422">
    <property type="entry name" value="PyrdxlP-dep_Trfase_small"/>
</dbReference>
<evidence type="ECO:0000256" key="1">
    <source>
        <dbReference type="ARBA" id="ARBA00001933"/>
    </source>
</evidence>
<comment type="similarity">
    <text evidence="3">Belongs to the class-III pyridoxal-phosphate-dependent aminotransferase family.</text>
</comment>
<name>C8W596_DESAS</name>
<dbReference type="KEGG" id="dae:Dtox_1194"/>